<dbReference type="EMBL" id="AP018042">
    <property type="protein sequence ID" value="BAX80996.1"/>
    <property type="molecule type" value="Genomic_DNA"/>
</dbReference>
<sequence>MKKDLKLIACYQLDYDTSCPVNSIEEPELSVLYISRYFQGKGLDYKFLAHAEQEVTKNNALDLWLTAYYQNQNVVDFYYRQNYNLVGKCFF</sequence>
<accession>A0A1Y1CKS1</accession>
<evidence type="ECO:0000313" key="1">
    <source>
        <dbReference type="EMBL" id="BAX80996.1"/>
    </source>
</evidence>
<keyword evidence="1" id="KW-0808">Transferase</keyword>
<dbReference type="AlphaFoldDB" id="A0A1Y1CKS1"/>
<name>A0A1Y1CKS1_9BACT</name>
<proteinExistence type="predicted"/>
<organism evidence="1 2">
    <name type="scientific">Labilibaculum antarcticum</name>
    <dbReference type="NCBI Taxonomy" id="1717717"/>
    <lineage>
        <taxon>Bacteria</taxon>
        <taxon>Pseudomonadati</taxon>
        <taxon>Bacteroidota</taxon>
        <taxon>Bacteroidia</taxon>
        <taxon>Marinilabiliales</taxon>
        <taxon>Marinifilaceae</taxon>
        <taxon>Labilibaculum</taxon>
    </lineage>
</organism>
<dbReference type="Proteomes" id="UP000218267">
    <property type="component" value="Chromosome"/>
</dbReference>
<dbReference type="GO" id="GO:0016740">
    <property type="term" value="F:transferase activity"/>
    <property type="evidence" value="ECO:0007669"/>
    <property type="project" value="UniProtKB-KW"/>
</dbReference>
<keyword evidence="2" id="KW-1185">Reference proteome</keyword>
<reference evidence="1 2" key="1">
    <citation type="journal article" date="2018" name="Mar. Genomics">
        <title>Complete genome sequence of Marinifilaceae bacterium strain SPP2, isolated from the Antarctic marine sediment.</title>
        <authorList>
            <person name="Watanabe M."/>
            <person name="Kojima H."/>
            <person name="Fukui M."/>
        </authorList>
    </citation>
    <scope>NUCLEOTIDE SEQUENCE [LARGE SCALE GENOMIC DNA]</scope>
    <source>
        <strain evidence="1 2">SPP2</strain>
    </source>
</reference>
<gene>
    <name evidence="1" type="ORF">ALGA_2683</name>
</gene>
<dbReference type="InterPro" id="IPR016181">
    <property type="entry name" value="Acyl_CoA_acyltransferase"/>
</dbReference>
<protein>
    <submittedName>
        <fullName evidence="1">N-acetyltransferase</fullName>
    </submittedName>
</protein>
<reference evidence="2" key="2">
    <citation type="journal article" date="2020" name="Antonie Van Leeuwenhoek">
        <title>Labilibaculum antarcticum sp. nov., a novel facultative anaerobic, psychrotorelant bacterium isolated from marine sediment of Antarctica.</title>
        <authorList>
            <person name="Watanabe M."/>
            <person name="Kojima H."/>
            <person name="Fukui M."/>
        </authorList>
    </citation>
    <scope>NUCLEOTIDE SEQUENCE [LARGE SCALE GENOMIC DNA]</scope>
    <source>
        <strain evidence="2">SPP2</strain>
    </source>
</reference>
<dbReference type="Gene3D" id="3.40.630.30">
    <property type="match status" value="1"/>
</dbReference>
<evidence type="ECO:0000313" key="2">
    <source>
        <dbReference type="Proteomes" id="UP000218267"/>
    </source>
</evidence>
<dbReference type="KEGG" id="mbas:ALGA_2683"/>
<dbReference type="SUPFAM" id="SSF55729">
    <property type="entry name" value="Acyl-CoA N-acyltransferases (Nat)"/>
    <property type="match status" value="1"/>
</dbReference>